<protein>
    <submittedName>
        <fullName evidence="2">Uncharacterized protein</fullName>
    </submittedName>
</protein>
<reference evidence="2" key="3">
    <citation type="submission" date="2022-06" db="UniProtKB">
        <authorList>
            <consortium name="EnsemblPlants"/>
        </authorList>
    </citation>
    <scope>IDENTIFICATION</scope>
</reference>
<keyword evidence="3" id="KW-1185">Reference proteome</keyword>
<reference evidence="3" key="1">
    <citation type="journal article" date="2013" name="Nature">
        <title>Draft genome of the wheat A-genome progenitor Triticum urartu.</title>
        <authorList>
            <person name="Ling H.Q."/>
            <person name="Zhao S."/>
            <person name="Liu D."/>
            <person name="Wang J."/>
            <person name="Sun H."/>
            <person name="Zhang C."/>
            <person name="Fan H."/>
            <person name="Li D."/>
            <person name="Dong L."/>
            <person name="Tao Y."/>
            <person name="Gao C."/>
            <person name="Wu H."/>
            <person name="Li Y."/>
            <person name="Cui Y."/>
            <person name="Guo X."/>
            <person name="Zheng S."/>
            <person name="Wang B."/>
            <person name="Yu K."/>
            <person name="Liang Q."/>
            <person name="Yang W."/>
            <person name="Lou X."/>
            <person name="Chen J."/>
            <person name="Feng M."/>
            <person name="Jian J."/>
            <person name="Zhang X."/>
            <person name="Luo G."/>
            <person name="Jiang Y."/>
            <person name="Liu J."/>
            <person name="Wang Z."/>
            <person name="Sha Y."/>
            <person name="Zhang B."/>
            <person name="Wu H."/>
            <person name="Tang D."/>
            <person name="Shen Q."/>
            <person name="Xue P."/>
            <person name="Zou S."/>
            <person name="Wang X."/>
            <person name="Liu X."/>
            <person name="Wang F."/>
            <person name="Yang Y."/>
            <person name="An X."/>
            <person name="Dong Z."/>
            <person name="Zhang K."/>
            <person name="Zhang X."/>
            <person name="Luo M.C."/>
            <person name="Dvorak J."/>
            <person name="Tong Y."/>
            <person name="Wang J."/>
            <person name="Yang H."/>
            <person name="Li Z."/>
            <person name="Wang D."/>
            <person name="Zhang A."/>
            <person name="Wang J."/>
        </authorList>
    </citation>
    <scope>NUCLEOTIDE SEQUENCE</scope>
    <source>
        <strain evidence="3">cv. G1812</strain>
    </source>
</reference>
<evidence type="ECO:0000256" key="1">
    <source>
        <dbReference type="SAM" id="MobiDB-lite"/>
    </source>
</evidence>
<organism evidence="2 3">
    <name type="scientific">Triticum urartu</name>
    <name type="common">Red wild einkorn</name>
    <name type="synonym">Crithodium urartu</name>
    <dbReference type="NCBI Taxonomy" id="4572"/>
    <lineage>
        <taxon>Eukaryota</taxon>
        <taxon>Viridiplantae</taxon>
        <taxon>Streptophyta</taxon>
        <taxon>Embryophyta</taxon>
        <taxon>Tracheophyta</taxon>
        <taxon>Spermatophyta</taxon>
        <taxon>Magnoliopsida</taxon>
        <taxon>Liliopsida</taxon>
        <taxon>Poales</taxon>
        <taxon>Poaceae</taxon>
        <taxon>BOP clade</taxon>
        <taxon>Pooideae</taxon>
        <taxon>Triticodae</taxon>
        <taxon>Triticeae</taxon>
        <taxon>Triticinae</taxon>
        <taxon>Triticum</taxon>
    </lineage>
</organism>
<dbReference type="Proteomes" id="UP000015106">
    <property type="component" value="Chromosome 4"/>
</dbReference>
<dbReference type="AlphaFoldDB" id="A0A8R7U633"/>
<evidence type="ECO:0000313" key="2">
    <source>
        <dbReference type="EnsemblPlants" id="TuG1812G0400001154.01.T01.cds373816"/>
    </source>
</evidence>
<name>A0A8R7U633_TRIUA</name>
<feature type="region of interest" description="Disordered" evidence="1">
    <location>
        <begin position="24"/>
        <end position="45"/>
    </location>
</feature>
<dbReference type="Gramene" id="TuG1812G0400001154.01.T01">
    <property type="protein sequence ID" value="TuG1812G0400001154.01.T01.cds373816"/>
    <property type="gene ID" value="TuG1812G0400001154.01"/>
</dbReference>
<accession>A0A8R7U633</accession>
<reference evidence="2" key="2">
    <citation type="submission" date="2018-03" db="EMBL/GenBank/DDBJ databases">
        <title>The Triticum urartu genome reveals the dynamic nature of wheat genome evolution.</title>
        <authorList>
            <person name="Ling H."/>
            <person name="Ma B."/>
            <person name="Shi X."/>
            <person name="Liu H."/>
            <person name="Dong L."/>
            <person name="Sun H."/>
            <person name="Cao Y."/>
            <person name="Gao Q."/>
            <person name="Zheng S."/>
            <person name="Li Y."/>
            <person name="Yu Y."/>
            <person name="Du H."/>
            <person name="Qi M."/>
            <person name="Li Y."/>
            <person name="Yu H."/>
            <person name="Cui Y."/>
            <person name="Wang N."/>
            <person name="Chen C."/>
            <person name="Wu H."/>
            <person name="Zhao Y."/>
            <person name="Zhang J."/>
            <person name="Li Y."/>
            <person name="Zhou W."/>
            <person name="Zhang B."/>
            <person name="Hu W."/>
            <person name="Eijk M."/>
            <person name="Tang J."/>
            <person name="Witsenboer H."/>
            <person name="Zhao S."/>
            <person name="Li Z."/>
            <person name="Zhang A."/>
            <person name="Wang D."/>
            <person name="Liang C."/>
        </authorList>
    </citation>
    <scope>NUCLEOTIDE SEQUENCE [LARGE SCALE GENOMIC DNA]</scope>
    <source>
        <strain evidence="2">cv. G1812</strain>
    </source>
</reference>
<dbReference type="EnsemblPlants" id="TuG1812G0400001154.01.T01">
    <property type="protein sequence ID" value="TuG1812G0400001154.01.T01.cds373816"/>
    <property type="gene ID" value="TuG1812G0400001154.01"/>
</dbReference>
<evidence type="ECO:0000313" key="3">
    <source>
        <dbReference type="Proteomes" id="UP000015106"/>
    </source>
</evidence>
<sequence length="69" mass="7428">MVAASPRERSRQGCKKMEKMMVVNKAGGRAQESTKARESPERGRERGLLFSQSLAGAHSVKGRAQQAGG</sequence>
<proteinExistence type="predicted"/>
<feature type="compositionally biased region" description="Basic and acidic residues" evidence="1">
    <location>
        <begin position="32"/>
        <end position="45"/>
    </location>
</feature>